<reference evidence="2" key="2">
    <citation type="submission" date="2023-06" db="EMBL/GenBank/DDBJ databases">
        <authorList>
            <consortium name="Lawrence Berkeley National Laboratory"/>
            <person name="Mondo S.J."/>
            <person name="Hensen N."/>
            <person name="Bonometti L."/>
            <person name="Westerberg I."/>
            <person name="Brannstrom I.O."/>
            <person name="Guillou S."/>
            <person name="Cros-Aarteil S."/>
            <person name="Calhoun S."/>
            <person name="Haridas S."/>
            <person name="Kuo A."/>
            <person name="Pangilinan J."/>
            <person name="Riley R."/>
            <person name="Labutti K."/>
            <person name="Andreopoulos B."/>
            <person name="Lipzen A."/>
            <person name="Chen C."/>
            <person name="Yanf M."/>
            <person name="Daum C."/>
            <person name="Ng V."/>
            <person name="Clum A."/>
            <person name="Steindorff A."/>
            <person name="Ohm R."/>
            <person name="Martin F."/>
            <person name="Silar P."/>
            <person name="Natvig D."/>
            <person name="Lalanne C."/>
            <person name="Gautier V."/>
            <person name="Ament-Velasquez S.L."/>
            <person name="Kruys A."/>
            <person name="Hutchinson M.I."/>
            <person name="Powell A.J."/>
            <person name="Barry K."/>
            <person name="Miller A.N."/>
            <person name="Grigoriev I.V."/>
            <person name="Debuchy R."/>
            <person name="Gladieux P."/>
            <person name="Thoren M.H."/>
            <person name="Johannesson H."/>
        </authorList>
    </citation>
    <scope>NUCLEOTIDE SEQUENCE</scope>
    <source>
        <strain evidence="2">CBS 333.67</strain>
    </source>
</reference>
<dbReference type="GeneID" id="87880736"/>
<feature type="transmembrane region" description="Helical" evidence="1">
    <location>
        <begin position="266"/>
        <end position="288"/>
    </location>
</feature>
<gene>
    <name evidence="2" type="ORF">B0T15DRAFT_143300</name>
</gene>
<evidence type="ECO:0000256" key="1">
    <source>
        <dbReference type="SAM" id="Phobius"/>
    </source>
</evidence>
<dbReference type="PANTHER" id="PTHR35041:SF3">
    <property type="entry name" value="FORMYLMETHIONINE DEFORMYLASE-LIKE PROTEIN"/>
    <property type="match status" value="1"/>
</dbReference>
<reference evidence="2" key="1">
    <citation type="journal article" date="2023" name="Mol. Phylogenet. Evol.">
        <title>Genome-scale phylogeny and comparative genomics of the fungal order Sordariales.</title>
        <authorList>
            <person name="Hensen N."/>
            <person name="Bonometti L."/>
            <person name="Westerberg I."/>
            <person name="Brannstrom I.O."/>
            <person name="Guillou S."/>
            <person name="Cros-Aarteil S."/>
            <person name="Calhoun S."/>
            <person name="Haridas S."/>
            <person name="Kuo A."/>
            <person name="Mondo S."/>
            <person name="Pangilinan J."/>
            <person name="Riley R."/>
            <person name="LaButti K."/>
            <person name="Andreopoulos B."/>
            <person name="Lipzen A."/>
            <person name="Chen C."/>
            <person name="Yan M."/>
            <person name="Daum C."/>
            <person name="Ng V."/>
            <person name="Clum A."/>
            <person name="Steindorff A."/>
            <person name="Ohm R.A."/>
            <person name="Martin F."/>
            <person name="Silar P."/>
            <person name="Natvig D.O."/>
            <person name="Lalanne C."/>
            <person name="Gautier V."/>
            <person name="Ament-Velasquez S.L."/>
            <person name="Kruys A."/>
            <person name="Hutchinson M.I."/>
            <person name="Powell A.J."/>
            <person name="Barry K."/>
            <person name="Miller A.N."/>
            <person name="Grigoriev I.V."/>
            <person name="Debuchy R."/>
            <person name="Gladieux P."/>
            <person name="Hiltunen Thoren M."/>
            <person name="Johannesson H."/>
        </authorList>
    </citation>
    <scope>NUCLEOTIDE SEQUENCE</scope>
    <source>
        <strain evidence="2">CBS 333.67</strain>
    </source>
</reference>
<organism evidence="2 3">
    <name type="scientific">Chaetomium strumarium</name>
    <dbReference type="NCBI Taxonomy" id="1170767"/>
    <lineage>
        <taxon>Eukaryota</taxon>
        <taxon>Fungi</taxon>
        <taxon>Dikarya</taxon>
        <taxon>Ascomycota</taxon>
        <taxon>Pezizomycotina</taxon>
        <taxon>Sordariomycetes</taxon>
        <taxon>Sordariomycetidae</taxon>
        <taxon>Sordariales</taxon>
        <taxon>Chaetomiaceae</taxon>
        <taxon>Chaetomium</taxon>
    </lineage>
</organism>
<keyword evidence="3" id="KW-1185">Reference proteome</keyword>
<feature type="transmembrane region" description="Helical" evidence="1">
    <location>
        <begin position="164"/>
        <end position="184"/>
    </location>
</feature>
<keyword evidence="1" id="KW-0812">Transmembrane</keyword>
<name>A0AAJ0M2B8_9PEZI</name>
<comment type="caution">
    <text evidence="2">The sequence shown here is derived from an EMBL/GenBank/DDBJ whole genome shotgun (WGS) entry which is preliminary data.</text>
</comment>
<feature type="transmembrane region" description="Helical" evidence="1">
    <location>
        <begin position="699"/>
        <end position="720"/>
    </location>
</feature>
<accession>A0AAJ0M2B8</accession>
<dbReference type="EMBL" id="JAUDZG010000003">
    <property type="protein sequence ID" value="KAK3306511.1"/>
    <property type="molecule type" value="Genomic_DNA"/>
</dbReference>
<sequence>MEQHAPARGQSEIYDPYLQHVEQNVGWDPVAATPDNVYSPHRSRGAFESVSPLHGDTPAAAGTPSSVGLGIASADGGGAQFPGYQYIAARDSFQQDSPPKTPPLADDSSKSNLKAHEYDLGTSGAAPYYYPPQYGGSGPPGGPRSTRFASLTGSTPWKMIVSAWPMYGMFFLGFAFAVGHHIFYSKLDGRPADDQKHQIQMMRFGGLLSYAAKASLVGAVVFAYRQQIWVTVISNVLRLRTIDSVFAAVDEPLTLFNWEFLKKARVAACLAVLAWLFPLTVILTPATLTVSRITESKDDHCYNVRTLNFEQERDKNWRRPERINNFRGVSLSLYNSTVQNSAGLVDVPFNETFFDYWTGISPMVDLVASQSALTGSVIPGPNVALDTCGAGWNCSYTISFKAPGYKCEELAKGPKLDEKGLMSQKGSPLHVGELAPNGNYSYLAETQLGEYYPNQVEVFAGGAPNMTPPYPKNLGAFRTEPVLWIGHAEFTGHGNPPENKGVEGWDTAFQAVLTRCEHYLVDYTVQFNHTFSTQSTTVLKRDYLRPIIDTTFLKDKNAEDGTKDNITATPESNYVFPIDYQNYREVAAYHSLGFSMRRYLPGYIQYAPFAMPDGDVTKTGLIDRETYLPVPNLIDQIRDFYENMTLSLLSYPKFIVVTWAARPSERAGLTNATGNATLAYPCTKMRVINAYVYNRRDLWIAYAVAISVAMAAVVLGSAALSQNNFHVRDVHVSSVVAATRAPCLDQLPWKASKWGEVPAEILDTRLGYGVIAEPGPHGTPAAQFMTGSAGGAWTGMGAVGSPVVVGGKVYYGFAPKEVLEHTRVATFGPGKPRSRTSAWSFRRWGEDFHYK</sequence>
<proteinExistence type="predicted"/>
<evidence type="ECO:0008006" key="4">
    <source>
        <dbReference type="Google" id="ProtNLM"/>
    </source>
</evidence>
<dbReference type="RefSeq" id="XP_062722291.1">
    <property type="nucleotide sequence ID" value="XM_062861907.1"/>
</dbReference>
<dbReference type="PANTHER" id="PTHR35041">
    <property type="entry name" value="MEDIATOR OF RNA POLYMERASE II TRANSCRIPTION SUBUNIT 1"/>
    <property type="match status" value="1"/>
</dbReference>
<dbReference type="Proteomes" id="UP001273166">
    <property type="component" value="Unassembled WGS sequence"/>
</dbReference>
<evidence type="ECO:0000313" key="2">
    <source>
        <dbReference type="EMBL" id="KAK3306511.1"/>
    </source>
</evidence>
<evidence type="ECO:0000313" key="3">
    <source>
        <dbReference type="Proteomes" id="UP001273166"/>
    </source>
</evidence>
<keyword evidence="1" id="KW-0472">Membrane</keyword>
<dbReference type="AlphaFoldDB" id="A0AAJ0M2B8"/>
<protein>
    <recommendedName>
        <fullName evidence="4">Formylmethionine deformylase-like protein</fullName>
    </recommendedName>
</protein>
<feature type="transmembrane region" description="Helical" evidence="1">
    <location>
        <begin position="204"/>
        <end position="224"/>
    </location>
</feature>
<keyword evidence="1" id="KW-1133">Transmembrane helix</keyword>